<accession>A0A177KK13</accession>
<feature type="compositionally biased region" description="Polar residues" evidence="8">
    <location>
        <begin position="859"/>
        <end position="874"/>
    </location>
</feature>
<dbReference type="GO" id="GO:0005737">
    <property type="term" value="C:cytoplasm"/>
    <property type="evidence" value="ECO:0007669"/>
    <property type="project" value="UniProtKB-SubCell"/>
</dbReference>
<keyword evidence="4 7" id="KW-0067">ATP-binding</keyword>
<keyword evidence="6 7" id="KW-0238">DNA-binding</keyword>
<dbReference type="OrthoDB" id="9808768at2"/>
<dbReference type="GO" id="GO:0005524">
    <property type="term" value="F:ATP binding"/>
    <property type="evidence" value="ECO:0007669"/>
    <property type="project" value="UniProtKB-UniRule"/>
</dbReference>
<keyword evidence="2 7" id="KW-0963">Cytoplasm</keyword>
<feature type="coiled-coil region" evidence="7">
    <location>
        <begin position="918"/>
        <end position="1032"/>
    </location>
</feature>
<dbReference type="GO" id="GO:0005694">
    <property type="term" value="C:chromosome"/>
    <property type="evidence" value="ECO:0007669"/>
    <property type="project" value="InterPro"/>
</dbReference>
<dbReference type="SMART" id="SM00968">
    <property type="entry name" value="SMC_hinge"/>
    <property type="match status" value="1"/>
</dbReference>
<comment type="similarity">
    <text evidence="7">Belongs to the SMC family.</text>
</comment>
<feature type="region of interest" description="Disordered" evidence="8">
    <location>
        <begin position="239"/>
        <end position="264"/>
    </location>
</feature>
<dbReference type="InterPro" id="IPR003395">
    <property type="entry name" value="RecF/RecN/SMC_N"/>
</dbReference>
<dbReference type="SUPFAM" id="SSF75553">
    <property type="entry name" value="Smc hinge domain"/>
    <property type="match status" value="1"/>
</dbReference>
<feature type="coiled-coil region" evidence="7">
    <location>
        <begin position="764"/>
        <end position="812"/>
    </location>
</feature>
<comment type="function">
    <text evidence="7">Required for chromosome condensation and partitioning.</text>
</comment>
<evidence type="ECO:0000256" key="8">
    <source>
        <dbReference type="SAM" id="MobiDB-lite"/>
    </source>
</evidence>
<dbReference type="AlphaFoldDB" id="A0A177KK13"/>
<evidence type="ECO:0000256" key="6">
    <source>
        <dbReference type="ARBA" id="ARBA00023125"/>
    </source>
</evidence>
<evidence type="ECO:0000259" key="9">
    <source>
        <dbReference type="SMART" id="SM00968"/>
    </source>
</evidence>
<dbReference type="PIRSF" id="PIRSF005719">
    <property type="entry name" value="SMC"/>
    <property type="match status" value="1"/>
</dbReference>
<dbReference type="Gene3D" id="3.30.70.1620">
    <property type="match status" value="1"/>
</dbReference>
<evidence type="ECO:0000256" key="7">
    <source>
        <dbReference type="HAMAP-Rule" id="MF_01894"/>
    </source>
</evidence>
<dbReference type="RefSeq" id="WP_063975324.1">
    <property type="nucleotide sequence ID" value="NZ_LQWZ01000035.1"/>
</dbReference>
<dbReference type="Gene3D" id="1.20.1060.20">
    <property type="match status" value="1"/>
</dbReference>
<dbReference type="SUPFAM" id="SSF52540">
    <property type="entry name" value="P-loop containing nucleoside triphosphate hydrolases"/>
    <property type="match status" value="1"/>
</dbReference>
<comment type="domain">
    <text evidence="7">Contains large globular domains required for ATP hydrolysis at each terminus and a third globular domain forming a flexible hinge near the middle of the molecule. These domains are separated by coiled-coil structures.</text>
</comment>
<dbReference type="HAMAP" id="MF_01894">
    <property type="entry name" value="Smc_prok"/>
    <property type="match status" value="1"/>
</dbReference>
<dbReference type="Pfam" id="PF02463">
    <property type="entry name" value="SMC_N"/>
    <property type="match status" value="1"/>
</dbReference>
<reference evidence="10 11" key="1">
    <citation type="submission" date="2016-01" db="EMBL/GenBank/DDBJ databases">
        <title>Investigation of taxonomic status of Bacillus aminovorans.</title>
        <authorList>
            <person name="Verma A."/>
            <person name="Pal Y."/>
            <person name="Krishnamurthi S."/>
        </authorList>
    </citation>
    <scope>NUCLEOTIDE SEQUENCE [LARGE SCALE GENOMIC DNA]</scope>
    <source>
        <strain evidence="10 11">DSM 4337</strain>
    </source>
</reference>
<keyword evidence="5 7" id="KW-0175">Coiled coil</keyword>
<dbReference type="GO" id="GO:0007059">
    <property type="term" value="P:chromosome segregation"/>
    <property type="evidence" value="ECO:0007669"/>
    <property type="project" value="UniProtKB-UniRule"/>
</dbReference>
<evidence type="ECO:0000256" key="3">
    <source>
        <dbReference type="ARBA" id="ARBA00022741"/>
    </source>
</evidence>
<dbReference type="Gene3D" id="3.40.50.300">
    <property type="entry name" value="P-loop containing nucleotide triphosphate hydrolases"/>
    <property type="match status" value="2"/>
</dbReference>
<dbReference type="PANTHER" id="PTHR43977">
    <property type="entry name" value="STRUCTURAL MAINTENANCE OF CHROMOSOMES PROTEIN 3"/>
    <property type="match status" value="1"/>
</dbReference>
<dbReference type="CDD" id="cd03278">
    <property type="entry name" value="ABC_SMC_barmotin"/>
    <property type="match status" value="2"/>
</dbReference>
<feature type="binding site" evidence="7">
    <location>
        <begin position="32"/>
        <end position="39"/>
    </location>
    <ligand>
        <name>ATP</name>
        <dbReference type="ChEBI" id="CHEBI:30616"/>
    </ligand>
</feature>
<gene>
    <name evidence="7" type="primary">smc</name>
    <name evidence="10" type="ORF">AWH48_10675</name>
</gene>
<dbReference type="InterPro" id="IPR036277">
    <property type="entry name" value="SMC_hinge_sf"/>
</dbReference>
<feature type="domain" description="SMC hinge" evidence="9">
    <location>
        <begin position="519"/>
        <end position="638"/>
    </location>
</feature>
<dbReference type="Proteomes" id="UP000077271">
    <property type="component" value="Unassembled WGS sequence"/>
</dbReference>
<keyword evidence="3 7" id="KW-0547">Nucleotide-binding</keyword>
<evidence type="ECO:0000313" key="10">
    <source>
        <dbReference type="EMBL" id="OAH53732.1"/>
    </source>
</evidence>
<feature type="compositionally biased region" description="Basic and acidic residues" evidence="8">
    <location>
        <begin position="875"/>
        <end position="884"/>
    </location>
</feature>
<dbReference type="GO" id="GO:0003677">
    <property type="term" value="F:DNA binding"/>
    <property type="evidence" value="ECO:0007669"/>
    <property type="project" value="UniProtKB-UniRule"/>
</dbReference>
<dbReference type="FunFam" id="3.40.50.300:FF:000901">
    <property type="entry name" value="Chromosome partition protein Smc"/>
    <property type="match status" value="1"/>
</dbReference>
<dbReference type="InterPro" id="IPR010935">
    <property type="entry name" value="SMC_hinge"/>
</dbReference>
<dbReference type="Pfam" id="PF06470">
    <property type="entry name" value="SMC_hinge"/>
    <property type="match status" value="1"/>
</dbReference>
<dbReference type="NCBIfam" id="TIGR02168">
    <property type="entry name" value="SMC_prok_B"/>
    <property type="match status" value="1"/>
</dbReference>
<evidence type="ECO:0000313" key="11">
    <source>
        <dbReference type="Proteomes" id="UP000077271"/>
    </source>
</evidence>
<dbReference type="InterPro" id="IPR027417">
    <property type="entry name" value="P-loop_NTPase"/>
</dbReference>
<comment type="subunit">
    <text evidence="7">Homodimer.</text>
</comment>
<evidence type="ECO:0000256" key="4">
    <source>
        <dbReference type="ARBA" id="ARBA00022840"/>
    </source>
</evidence>
<feature type="compositionally biased region" description="Basic and acidic residues" evidence="8">
    <location>
        <begin position="239"/>
        <end position="253"/>
    </location>
</feature>
<feature type="coiled-coil region" evidence="7">
    <location>
        <begin position="167"/>
        <end position="201"/>
    </location>
</feature>
<feature type="coiled-coil region" evidence="7">
    <location>
        <begin position="673"/>
        <end position="735"/>
    </location>
</feature>
<dbReference type="GO" id="GO:0006260">
    <property type="term" value="P:DNA replication"/>
    <property type="evidence" value="ECO:0007669"/>
    <property type="project" value="UniProtKB-UniRule"/>
</dbReference>
<evidence type="ECO:0000256" key="1">
    <source>
        <dbReference type="ARBA" id="ARBA00004496"/>
    </source>
</evidence>
<comment type="subcellular location">
    <subcellularLocation>
        <location evidence="1 7">Cytoplasm</location>
    </subcellularLocation>
</comment>
<comment type="caution">
    <text evidence="10">The sequence shown here is derived from an EMBL/GenBank/DDBJ whole genome shotgun (WGS) entry which is preliminary data.</text>
</comment>
<dbReference type="GO" id="GO:0030261">
    <property type="term" value="P:chromosome condensation"/>
    <property type="evidence" value="ECO:0007669"/>
    <property type="project" value="InterPro"/>
</dbReference>
<dbReference type="EMBL" id="LQWZ01000035">
    <property type="protein sequence ID" value="OAH53732.1"/>
    <property type="molecule type" value="Genomic_DNA"/>
</dbReference>
<proteinExistence type="inferred from homology"/>
<dbReference type="GO" id="GO:0007062">
    <property type="term" value="P:sister chromatid cohesion"/>
    <property type="evidence" value="ECO:0007669"/>
    <property type="project" value="InterPro"/>
</dbReference>
<sequence>MILKKLDIAGFKSFAGKVSLEFMPGVTAVVGPNGSGKSNITEAIRWVLGEQSAKSLRGGRMEDVIFSGSDSRRKLNEAAVTITLDNKDGALPLEYSEVSIMRRVNRNGDSDYFINKQSCRLKDIIELFMDSGLGRGAFSIIGQGRVDEILNSRPEERRSIFEEAAGVLKYKTRKKQAEQKLKETEENVSRVNDILHELEQRVEPLEMQASAARDYLEKKAELKEIEAGVWAHDIAQSHTEWEHQKEEKKRNEQKAAGLSEQVESSETLMKTMEQDLKQLGEQEEAAQQNLLIIIESLEKIEGKRRLMDERLKNASYNEERLAKSIEEAERKRLSLKASREEASKLAKLKREELEKLKREAIEKETLFQAFSENTEEKLESLKSDYIDHLNRAAAAKNELREIDRQFERLTLRLTRLGGSNNQYLHERELLEEEKQKLEQARVAAEQKLNEHNAYYREAKKERDAAKETIEKRRTALYKAYQILQEALSRRDLLSSLENEYAGFYSGVKEVLKEKNNRLLGVIGAAAELIRVPKEYELAIETALGGALQHIFVTDEQSARAAIAFLKKNKYGRATFLPLSTVKEKTLPDHILSTIRQEKGFLGTANELADYDKQYARAAGHLLGNVIIAASLEEANHIGRKINQRYRIVTVDGDVVNAGGSMTGGSVKKTGVSLIGRKNELDTLNSQIEAMERKTASAEQDVKSLQIRSAEQDQHVQKLEETGEMYRQSLQEVKNQLLEWSFNEQSINDRLAVYDAEKREFDDEKTFLQKRKKEVELTLKEEQESIQSLDRQIASLESKRKSASAERENLAVELNVLRPKIAVLGEQLDYKKEQETRLLSEWTDVEEMYEQLLEERSFIQSEQSNSGTTGVTLARQSEERSAEKDRTVKEITRIKSTRLKKTAELEQKTKSLTESRRLLKGLSEALREHDVKIARLEMEMDSLLQKLNEYYSLTFEEAQRDYPLNSPLDEAKRHIRLIKKTIEELGEVNIGAIEEYETTFARVTFLCDQKTDLEEAKATLRDVMDEMDIEMTRRFAETFDAIKAEFQPAFTQLFGGGRAELKLTDPKNILHSGVDISAMPPGKKLQHLSLLSGGERALTAIALLFAILRVRPVPFCILDEVEAALDEVNAHRFSRYLKQFSENTQFIVITHRKQTMEEADALYGVAMQESGVSSLVSVRLEEAAASI</sequence>
<name>A0A177KK13_9BACI</name>
<evidence type="ECO:0000256" key="2">
    <source>
        <dbReference type="ARBA" id="ARBA00022490"/>
    </source>
</evidence>
<protein>
    <recommendedName>
        <fullName evidence="7">Chromosome partition protein Smc</fullName>
    </recommendedName>
</protein>
<dbReference type="InterPro" id="IPR011890">
    <property type="entry name" value="SMC_prok"/>
</dbReference>
<feature type="region of interest" description="Disordered" evidence="8">
    <location>
        <begin position="859"/>
        <end position="884"/>
    </location>
</feature>
<dbReference type="InterPro" id="IPR024704">
    <property type="entry name" value="SMC"/>
</dbReference>
<evidence type="ECO:0000256" key="5">
    <source>
        <dbReference type="ARBA" id="ARBA00023054"/>
    </source>
</evidence>
<dbReference type="GO" id="GO:0016887">
    <property type="term" value="F:ATP hydrolysis activity"/>
    <property type="evidence" value="ECO:0007669"/>
    <property type="project" value="InterPro"/>
</dbReference>
<organism evidence="10 11">
    <name type="scientific">Domibacillus aminovorans</name>
    <dbReference type="NCBI Taxonomy" id="29332"/>
    <lineage>
        <taxon>Bacteria</taxon>
        <taxon>Bacillati</taxon>
        <taxon>Bacillota</taxon>
        <taxon>Bacilli</taxon>
        <taxon>Bacillales</taxon>
        <taxon>Bacillaceae</taxon>
        <taxon>Domibacillus</taxon>
    </lineage>
</organism>
<dbReference type="FunFam" id="3.40.50.300:FF:000984">
    <property type="entry name" value="Chromosome partition protein Smc"/>
    <property type="match status" value="1"/>
</dbReference>